<dbReference type="Proteomes" id="UP000199506">
    <property type="component" value="Unassembled WGS sequence"/>
</dbReference>
<feature type="non-terminal residue" evidence="1">
    <location>
        <position position="29"/>
    </location>
</feature>
<gene>
    <name evidence="1" type="ORF">SAMN05216439_1047</name>
</gene>
<accession>A0A1H7HRK6</accession>
<dbReference type="EMBL" id="FOAK01000003">
    <property type="protein sequence ID" value="SEK52804.1"/>
    <property type="molecule type" value="Genomic_DNA"/>
</dbReference>
<protein>
    <submittedName>
        <fullName evidence="1">Uncharacterized protein</fullName>
    </submittedName>
</protein>
<name>A0A1H7HRK6_9EURY</name>
<proteinExistence type="predicted"/>
<evidence type="ECO:0000313" key="2">
    <source>
        <dbReference type="Proteomes" id="UP000199506"/>
    </source>
</evidence>
<dbReference type="AlphaFoldDB" id="A0A1H7HRK6"/>
<organism evidence="1 2">
    <name type="scientific">Methanobrevibacter gottschalkii</name>
    <dbReference type="NCBI Taxonomy" id="190974"/>
    <lineage>
        <taxon>Archaea</taxon>
        <taxon>Methanobacteriati</taxon>
        <taxon>Methanobacteriota</taxon>
        <taxon>Methanomada group</taxon>
        <taxon>Methanobacteria</taxon>
        <taxon>Methanobacteriales</taxon>
        <taxon>Methanobacteriaceae</taxon>
        <taxon>Methanobrevibacter</taxon>
    </lineage>
</organism>
<evidence type="ECO:0000313" key="1">
    <source>
        <dbReference type="EMBL" id="SEK52804.1"/>
    </source>
</evidence>
<sequence length="29" mass="3575">MKHRLNLDIKDPNYILLKEIFKIMDSRET</sequence>
<reference evidence="1 2" key="1">
    <citation type="submission" date="2016-10" db="EMBL/GenBank/DDBJ databases">
        <authorList>
            <person name="de Groot N.N."/>
        </authorList>
    </citation>
    <scope>NUCLEOTIDE SEQUENCE [LARGE SCALE GENOMIC DNA]</scope>
    <source>
        <strain evidence="1 2">DSM 11978</strain>
    </source>
</reference>